<dbReference type="Pfam" id="PF00293">
    <property type="entry name" value="NUDIX"/>
    <property type="match status" value="1"/>
</dbReference>
<gene>
    <name evidence="4" type="ORF">GF068_40310</name>
</gene>
<dbReference type="AlphaFoldDB" id="A0A6N7QB81"/>
<dbReference type="PROSITE" id="PS00893">
    <property type="entry name" value="NUDIX_BOX"/>
    <property type="match status" value="1"/>
</dbReference>
<dbReference type="InterPro" id="IPR020084">
    <property type="entry name" value="NUDIX_hydrolase_CS"/>
</dbReference>
<dbReference type="PANTHER" id="PTHR21340">
    <property type="entry name" value="DIADENOSINE 5,5-P1,P4-TETRAPHOSPHATE PYROPHOSPHOHYDROLASE MUTT"/>
    <property type="match status" value="1"/>
</dbReference>
<dbReference type="InterPro" id="IPR020476">
    <property type="entry name" value="Nudix_hydrolase"/>
</dbReference>
<dbReference type="GO" id="GO:0004081">
    <property type="term" value="F:bis(5'-nucleosyl)-tetraphosphatase (asymmetrical) activity"/>
    <property type="evidence" value="ECO:0007669"/>
    <property type="project" value="TreeGrafter"/>
</dbReference>
<dbReference type="PANTHER" id="PTHR21340:SF0">
    <property type="entry name" value="BIS(5'-NUCLEOSYL)-TETRAPHOSPHATASE [ASYMMETRICAL]"/>
    <property type="match status" value="1"/>
</dbReference>
<evidence type="ECO:0000313" key="5">
    <source>
        <dbReference type="Proteomes" id="UP000440224"/>
    </source>
</evidence>
<comment type="caution">
    <text evidence="4">The sequence shown here is derived from an EMBL/GenBank/DDBJ whole genome shotgun (WGS) entry which is preliminary data.</text>
</comment>
<reference evidence="4 5" key="1">
    <citation type="submission" date="2019-10" db="EMBL/GenBank/DDBJ databases">
        <title>A soil myxobacterium in the family Polyangiaceae.</title>
        <authorList>
            <person name="Li Y."/>
            <person name="Wang J."/>
        </authorList>
    </citation>
    <scope>NUCLEOTIDE SEQUENCE [LARGE SCALE GENOMIC DNA]</scope>
    <source>
        <strain evidence="4 5">DSM 14734</strain>
    </source>
</reference>
<dbReference type="InterPro" id="IPR051325">
    <property type="entry name" value="Nudix_hydrolase_domain"/>
</dbReference>
<dbReference type="SUPFAM" id="SSF55811">
    <property type="entry name" value="Nudix"/>
    <property type="match status" value="1"/>
</dbReference>
<evidence type="ECO:0000256" key="2">
    <source>
        <dbReference type="RuleBase" id="RU003476"/>
    </source>
</evidence>
<dbReference type="RefSeq" id="WP_338046770.1">
    <property type="nucleotide sequence ID" value="NZ_WJIE01000025.1"/>
</dbReference>
<dbReference type="PRINTS" id="PR00502">
    <property type="entry name" value="NUDIXFAMILY"/>
</dbReference>
<proteinExistence type="inferred from homology"/>
<organism evidence="4 5">
    <name type="scientific">Polyangium spumosum</name>
    <dbReference type="NCBI Taxonomy" id="889282"/>
    <lineage>
        <taxon>Bacteria</taxon>
        <taxon>Pseudomonadati</taxon>
        <taxon>Myxococcota</taxon>
        <taxon>Polyangia</taxon>
        <taxon>Polyangiales</taxon>
        <taxon>Polyangiaceae</taxon>
        <taxon>Polyangium</taxon>
    </lineage>
</organism>
<evidence type="ECO:0000259" key="3">
    <source>
        <dbReference type="PROSITE" id="PS51462"/>
    </source>
</evidence>
<keyword evidence="5" id="KW-1185">Reference proteome</keyword>
<evidence type="ECO:0000313" key="4">
    <source>
        <dbReference type="EMBL" id="MRG98111.1"/>
    </source>
</evidence>
<dbReference type="EMBL" id="WJIE01000025">
    <property type="protein sequence ID" value="MRG98111.1"/>
    <property type="molecule type" value="Genomic_DNA"/>
</dbReference>
<sequence length="157" mass="17437">MSRRPIPTWFFAMVVVRRADEFLLVHERGHGQTWYLPGGRVEPGERIVDAAVRETLEEAGVRAAIQGVLRVEHSPHPSGTARCRVFFLARPEGDPTPKIEPDEHSLGARWVKLDELQGLPLRGEEAREILNAVAAGAPSYPLSVLTYEGAAWGPRRV</sequence>
<dbReference type="PROSITE" id="PS51462">
    <property type="entry name" value="NUDIX"/>
    <property type="match status" value="1"/>
</dbReference>
<accession>A0A6N7QB81</accession>
<dbReference type="InterPro" id="IPR015797">
    <property type="entry name" value="NUDIX_hydrolase-like_dom_sf"/>
</dbReference>
<dbReference type="GO" id="GO:0006754">
    <property type="term" value="P:ATP biosynthetic process"/>
    <property type="evidence" value="ECO:0007669"/>
    <property type="project" value="TreeGrafter"/>
</dbReference>
<name>A0A6N7QB81_9BACT</name>
<dbReference type="Proteomes" id="UP000440224">
    <property type="component" value="Unassembled WGS sequence"/>
</dbReference>
<dbReference type="GO" id="GO:0006167">
    <property type="term" value="P:AMP biosynthetic process"/>
    <property type="evidence" value="ECO:0007669"/>
    <property type="project" value="TreeGrafter"/>
</dbReference>
<comment type="similarity">
    <text evidence="2">Belongs to the Nudix hydrolase family.</text>
</comment>
<evidence type="ECO:0000256" key="1">
    <source>
        <dbReference type="ARBA" id="ARBA00022801"/>
    </source>
</evidence>
<keyword evidence="1 2" id="KW-0378">Hydrolase</keyword>
<dbReference type="Gene3D" id="3.90.79.10">
    <property type="entry name" value="Nucleoside Triphosphate Pyrophosphohydrolase"/>
    <property type="match status" value="1"/>
</dbReference>
<dbReference type="InterPro" id="IPR000086">
    <property type="entry name" value="NUDIX_hydrolase_dom"/>
</dbReference>
<feature type="domain" description="Nudix hydrolase" evidence="3">
    <location>
        <begin position="1"/>
        <end position="134"/>
    </location>
</feature>
<protein>
    <submittedName>
        <fullName evidence="4">NUDIX domain-containing protein</fullName>
    </submittedName>
</protein>